<gene>
    <name evidence="1" type="ORF">ACFSL4_36945</name>
</gene>
<dbReference type="InterPro" id="IPR009057">
    <property type="entry name" value="Homeodomain-like_sf"/>
</dbReference>
<proteinExistence type="predicted"/>
<evidence type="ECO:0000313" key="2">
    <source>
        <dbReference type="Proteomes" id="UP001597261"/>
    </source>
</evidence>
<accession>A0ABW4J1W6</accession>
<keyword evidence="2" id="KW-1185">Reference proteome</keyword>
<evidence type="ECO:0000313" key="1">
    <source>
        <dbReference type="EMBL" id="MFD1663599.1"/>
    </source>
</evidence>
<dbReference type="Proteomes" id="UP001597261">
    <property type="component" value="Unassembled WGS sequence"/>
</dbReference>
<organism evidence="1 2">
    <name type="scientific">Streptomyces caeni</name>
    <dbReference type="NCBI Taxonomy" id="2307231"/>
    <lineage>
        <taxon>Bacteria</taxon>
        <taxon>Bacillati</taxon>
        <taxon>Actinomycetota</taxon>
        <taxon>Actinomycetes</taxon>
        <taxon>Kitasatosporales</taxon>
        <taxon>Streptomycetaceae</taxon>
        <taxon>Streptomyces</taxon>
    </lineage>
</organism>
<protein>
    <recommendedName>
        <fullName evidence="3">Transposase</fullName>
    </recommendedName>
</protein>
<comment type="caution">
    <text evidence="1">The sequence shown here is derived from an EMBL/GenBank/DDBJ whole genome shotgun (WGS) entry which is preliminary data.</text>
</comment>
<dbReference type="SUPFAM" id="SSF46689">
    <property type="entry name" value="Homeodomain-like"/>
    <property type="match status" value="1"/>
</dbReference>
<reference evidence="2" key="1">
    <citation type="journal article" date="2019" name="Int. J. Syst. Evol. Microbiol.">
        <title>The Global Catalogue of Microorganisms (GCM) 10K type strain sequencing project: providing services to taxonomists for standard genome sequencing and annotation.</title>
        <authorList>
            <consortium name="The Broad Institute Genomics Platform"/>
            <consortium name="The Broad Institute Genome Sequencing Center for Infectious Disease"/>
            <person name="Wu L."/>
            <person name="Ma J."/>
        </authorList>
    </citation>
    <scope>NUCLEOTIDE SEQUENCE [LARGE SCALE GENOMIC DNA]</scope>
    <source>
        <strain evidence="2">CGMCC 1.12470</strain>
    </source>
</reference>
<dbReference type="EMBL" id="JBHUDX010000153">
    <property type="protein sequence ID" value="MFD1663599.1"/>
    <property type="molecule type" value="Genomic_DNA"/>
</dbReference>
<evidence type="ECO:0008006" key="3">
    <source>
        <dbReference type="Google" id="ProtNLM"/>
    </source>
</evidence>
<sequence>MLGVGRRPVGLWHRAWREGGRDALLPMGPGGSSYLSAKQEAELEVLLWAGPMEHGWEDQRGRWRGSAG</sequence>
<name>A0ABW4J1W6_9ACTN</name>